<evidence type="ECO:0000256" key="4">
    <source>
        <dbReference type="PROSITE-ProRule" id="PRU00284"/>
    </source>
</evidence>
<evidence type="ECO:0000256" key="5">
    <source>
        <dbReference type="SAM" id="Phobius"/>
    </source>
</evidence>
<reference evidence="7 8" key="1">
    <citation type="submission" date="2019-03" db="EMBL/GenBank/DDBJ databases">
        <title>Genomic Encyclopedia of Type Strains, Phase IV (KMG-IV): sequencing the most valuable type-strain genomes for metagenomic binning, comparative biology and taxonomic classification.</title>
        <authorList>
            <person name="Goeker M."/>
        </authorList>
    </citation>
    <scope>NUCLEOTIDE SEQUENCE [LARGE SCALE GENOMIC DNA]</scope>
    <source>
        <strain evidence="7 8">DSM 24591</strain>
    </source>
</reference>
<evidence type="ECO:0000256" key="2">
    <source>
        <dbReference type="ARBA" id="ARBA00022481"/>
    </source>
</evidence>
<accession>A0A4R3M4E1</accession>
<dbReference type="FunFam" id="1.10.287.950:FF:000001">
    <property type="entry name" value="Methyl-accepting chemotaxis sensory transducer"/>
    <property type="match status" value="1"/>
</dbReference>
<comment type="similarity">
    <text evidence="3">Belongs to the methyl-accepting chemotaxis (MCP) protein family.</text>
</comment>
<evidence type="ECO:0000313" key="7">
    <source>
        <dbReference type="EMBL" id="TCT07453.1"/>
    </source>
</evidence>
<evidence type="ECO:0000256" key="3">
    <source>
        <dbReference type="ARBA" id="ARBA00029447"/>
    </source>
</evidence>
<dbReference type="GO" id="GO:0005886">
    <property type="term" value="C:plasma membrane"/>
    <property type="evidence" value="ECO:0007669"/>
    <property type="project" value="TreeGrafter"/>
</dbReference>
<dbReference type="InterPro" id="IPR024478">
    <property type="entry name" value="HlyB_4HB_MCP"/>
</dbReference>
<proteinExistence type="inferred from homology"/>
<dbReference type="CDD" id="cd11386">
    <property type="entry name" value="MCP_signal"/>
    <property type="match status" value="1"/>
</dbReference>
<dbReference type="Pfam" id="PF00015">
    <property type="entry name" value="MCPsignal"/>
    <property type="match status" value="1"/>
</dbReference>
<dbReference type="PRINTS" id="PR00260">
    <property type="entry name" value="CHEMTRNSDUCR"/>
</dbReference>
<keyword evidence="8" id="KW-1185">Reference proteome</keyword>
<keyword evidence="4" id="KW-0807">Transducer</keyword>
<keyword evidence="5" id="KW-0812">Transmembrane</keyword>
<evidence type="ECO:0000256" key="1">
    <source>
        <dbReference type="ARBA" id="ARBA00004370"/>
    </source>
</evidence>
<dbReference type="InterPro" id="IPR004090">
    <property type="entry name" value="Chemotax_Me-accpt_rcpt"/>
</dbReference>
<keyword evidence="5" id="KW-0472">Membrane</keyword>
<dbReference type="GO" id="GO:0006935">
    <property type="term" value="P:chemotaxis"/>
    <property type="evidence" value="ECO:0007669"/>
    <property type="project" value="InterPro"/>
</dbReference>
<feature type="transmembrane region" description="Helical" evidence="5">
    <location>
        <begin position="194"/>
        <end position="214"/>
    </location>
</feature>
<evidence type="ECO:0000313" key="8">
    <source>
        <dbReference type="Proteomes" id="UP000295525"/>
    </source>
</evidence>
<dbReference type="InterPro" id="IPR051310">
    <property type="entry name" value="MCP_chemotaxis"/>
</dbReference>
<dbReference type="Gene3D" id="1.10.287.950">
    <property type="entry name" value="Methyl-accepting chemotaxis protein"/>
    <property type="match status" value="1"/>
</dbReference>
<dbReference type="SMART" id="SM00283">
    <property type="entry name" value="MA"/>
    <property type="match status" value="1"/>
</dbReference>
<dbReference type="InterPro" id="IPR004089">
    <property type="entry name" value="MCPsignal_dom"/>
</dbReference>
<dbReference type="AlphaFoldDB" id="A0A4R3M4E1"/>
<feature type="transmembrane region" description="Helical" evidence="5">
    <location>
        <begin position="13"/>
        <end position="32"/>
    </location>
</feature>
<evidence type="ECO:0000259" key="6">
    <source>
        <dbReference type="PROSITE" id="PS50111"/>
    </source>
</evidence>
<dbReference type="Proteomes" id="UP000295525">
    <property type="component" value="Unassembled WGS sequence"/>
</dbReference>
<dbReference type="RefSeq" id="WP_132582242.1">
    <property type="nucleotide sequence ID" value="NZ_SMAJ01000006.1"/>
</dbReference>
<keyword evidence="5" id="KW-1133">Transmembrane helix</keyword>
<dbReference type="GO" id="GO:0004888">
    <property type="term" value="F:transmembrane signaling receptor activity"/>
    <property type="evidence" value="ECO:0007669"/>
    <property type="project" value="InterPro"/>
</dbReference>
<comment type="caution">
    <text evidence="7">The sequence shown here is derived from an EMBL/GenBank/DDBJ whole genome shotgun (WGS) entry which is preliminary data.</text>
</comment>
<gene>
    <name evidence="7" type="ORF">EDC26_106177</name>
</gene>
<dbReference type="EMBL" id="SMAJ01000006">
    <property type="protein sequence ID" value="TCT07453.1"/>
    <property type="molecule type" value="Genomic_DNA"/>
</dbReference>
<dbReference type="GO" id="GO:0007165">
    <property type="term" value="P:signal transduction"/>
    <property type="evidence" value="ECO:0007669"/>
    <property type="project" value="UniProtKB-KW"/>
</dbReference>
<name>A0A4R3M4E1_9BURK</name>
<dbReference type="PANTHER" id="PTHR43531:SF14">
    <property type="entry name" value="METHYL-ACCEPTING CHEMOTAXIS PROTEIN I-RELATED"/>
    <property type="match status" value="1"/>
</dbReference>
<sequence>MNWFINLKVGTKLISGFLFVAAIAAVIGGLGIRSAGQINDMTTIMYERETVGLRHAAEAQLNLMAAGRAVRSAILAPDEKGRADSLASMERSFEGVKAALKKTEPTFVSKSGKALVAETDQSTSAYLTMLKKVVAQLRTEPLDHARSSVDLLLGQALPLATNAEALMSKLIAEKNSDANAYNAQTDVIYSNVRVLLIGFTLAGALLGILIGIFLTRSLTRQLGGEPGDVARVANAIAKGDLTSSIETSKARNGSVLQAMDSMQASLRQVVGTVRLSSDSVATGSSQIAAGNTDLSQRTEEQAASITQTASAMEELASTVKNNAEVAEQAAQLAKTASSSASKGGEVVNNVVTTMDEINTASKKIVDIIGVIDTIAFQTNILALNAAVEAARAGEQGRGFAVVAAEVRSLAQKSAAAAKDIKTLIGDSVEKINAGSKMADAAGNAMQDIVAEVQRVTDLISEISSATAEQTSGLSQINEAVAQLSEVTQQNAALVEESAAAAGSLSEQAHNLVAAVGAFKLGDSAAQSAPILVDAQPVTPPAAPSRVAVKARALNSMTHQLPLQRLDRTTANTEWQSF</sequence>
<dbReference type="Pfam" id="PF12729">
    <property type="entry name" value="4HB_MCP_1"/>
    <property type="match status" value="1"/>
</dbReference>
<dbReference type="PANTHER" id="PTHR43531">
    <property type="entry name" value="PROTEIN ICFG"/>
    <property type="match status" value="1"/>
</dbReference>
<organism evidence="7 8">
    <name type="scientific">Paralcaligenes ureilyticus</name>
    <dbReference type="NCBI Taxonomy" id="627131"/>
    <lineage>
        <taxon>Bacteria</taxon>
        <taxon>Pseudomonadati</taxon>
        <taxon>Pseudomonadota</taxon>
        <taxon>Betaproteobacteria</taxon>
        <taxon>Burkholderiales</taxon>
        <taxon>Alcaligenaceae</taxon>
        <taxon>Paralcaligenes</taxon>
    </lineage>
</organism>
<dbReference type="OrthoDB" id="9806477at2"/>
<dbReference type="SUPFAM" id="SSF58104">
    <property type="entry name" value="Methyl-accepting chemotaxis protein (MCP) signaling domain"/>
    <property type="match status" value="1"/>
</dbReference>
<dbReference type="PROSITE" id="PS50111">
    <property type="entry name" value="CHEMOTAXIS_TRANSDUC_2"/>
    <property type="match status" value="1"/>
</dbReference>
<keyword evidence="2" id="KW-0488">Methylation</keyword>
<comment type="subcellular location">
    <subcellularLocation>
        <location evidence="1">Membrane</location>
    </subcellularLocation>
</comment>
<feature type="domain" description="Methyl-accepting transducer" evidence="6">
    <location>
        <begin position="276"/>
        <end position="505"/>
    </location>
</feature>
<protein>
    <submittedName>
        <fullName evidence="7">Methyl-accepting chemotaxis protein</fullName>
    </submittedName>
</protein>